<dbReference type="EMBL" id="JABFJV010000361">
    <property type="protein sequence ID" value="NOK38759.1"/>
    <property type="molecule type" value="Genomic_DNA"/>
</dbReference>
<dbReference type="SUPFAM" id="SSF63825">
    <property type="entry name" value="YWTD domain"/>
    <property type="match status" value="1"/>
</dbReference>
<dbReference type="PANTHER" id="PTHR24273">
    <property type="entry name" value="FI04643P-RELATED"/>
    <property type="match status" value="1"/>
</dbReference>
<protein>
    <submittedName>
        <fullName evidence="4">HYR domain-containing protein</fullName>
    </submittedName>
</protein>
<organism evidence="4 5">
    <name type="scientific">Corallococcus exercitus</name>
    <dbReference type="NCBI Taxonomy" id="2316736"/>
    <lineage>
        <taxon>Bacteria</taxon>
        <taxon>Pseudomonadati</taxon>
        <taxon>Myxococcota</taxon>
        <taxon>Myxococcia</taxon>
        <taxon>Myxococcales</taxon>
        <taxon>Cystobacterineae</taxon>
        <taxon>Myxococcaceae</taxon>
        <taxon>Corallococcus</taxon>
    </lineage>
</organism>
<evidence type="ECO:0000256" key="2">
    <source>
        <dbReference type="SAM" id="SignalP"/>
    </source>
</evidence>
<feature type="signal peptide" evidence="2">
    <location>
        <begin position="1"/>
        <end position="26"/>
    </location>
</feature>
<gene>
    <name evidence="4" type="ORF">HMI49_36775</name>
</gene>
<sequence>AGMGTVSGRAWLSALSLVVGAAPAFAQGEPVTPDPMSVRRLVDLPSEPRFDPDMNRPDSQVTAELNGRLYFLAVLPGASGALIHDLWVTDGTAAGTRSVQEELLPPDTHVDPASLRATPHRLFFTASSPGMGRELWTSDGTREGTHVTRELNPGRLDGVGYQAPVFVIGESVLFSSAGMGETEFDLWKSDGTEAGTVPVKDIFPGIHSSRPGNFVRVNDTIFFVAEGPEGMELWRTDGTGAGTALVRDIRPGTGHSVPLQLTAVGGTLYFTAEDGQHGRSLWKSDGTEAGTVMVAEFVPSGGTPNLHHFTALGNTLLFLVSGTSSGVELWRTDGTEGGTLPVKTLPRGILDGPPGVTLVPVGPRAFLVGQGGGSGDSLWVTDGTAAGTVRIPRPTESGLETVRGFTPFEGGLAFIVTTALGASELWHTDGTLAGTSRLTRLPAGSVYGRATGLVSRQGALLTSGGDPWTPRALWRMERDEAAPTFVCPTARDVASNRPEGTLTQNLTPALVGSPSQVTIRTTHPDYSLLRLNQPTLVIHQAEDATGRLAYCATSMTSRDLTGPAINDCPTELTLGTRSPQGLTFYYPTPNIQDETSPDVLVTYSPENGSVLPLGTTRVTMTAKDRSGNVSTCAFPVTIRDGQAPTGACKVSEVRVEAEGPEGAHAYWPDPTPTDTISSQVSVRGSHASGDLFPLGLTRVEVISTDESGNSTTCEIQVRVRDSRPPLLTCPQDQTLTSAVMTGTRAEYPLATAEDAVSAAEVSYSPVLGTPLAPGLHSVQVTAIDAAGNASLCNFHLTVEYDPTSDMRQGLGCSVGGDASSAVGWAALLALAWTVSRRLKDGKPRA</sequence>
<feature type="domain" description="HYR" evidence="3">
    <location>
        <begin position="558"/>
        <end position="640"/>
    </location>
</feature>
<feature type="non-terminal residue" evidence="4">
    <location>
        <position position="1"/>
    </location>
</feature>
<proteinExistence type="predicted"/>
<keyword evidence="5" id="KW-1185">Reference proteome</keyword>
<comment type="caution">
    <text evidence="4">The sequence shown here is derived from an EMBL/GenBank/DDBJ whole genome shotgun (WGS) entry which is preliminary data.</text>
</comment>
<feature type="chain" id="PRO_5031148972" evidence="2">
    <location>
        <begin position="27"/>
        <end position="845"/>
    </location>
</feature>
<keyword evidence="2" id="KW-0732">Signal</keyword>
<reference evidence="4 5" key="1">
    <citation type="submission" date="2020-05" db="EMBL/GenBank/DDBJ databases">
        <authorList>
            <person name="Whitworth D."/>
        </authorList>
    </citation>
    <scope>NUCLEOTIDE SEQUENCE [LARGE SCALE GENOMIC DNA]</scope>
    <source>
        <strain evidence="4 5">AB043B</strain>
    </source>
</reference>
<evidence type="ECO:0000259" key="3">
    <source>
        <dbReference type="PROSITE" id="PS50825"/>
    </source>
</evidence>
<keyword evidence="1" id="KW-0677">Repeat</keyword>
<dbReference type="AlphaFoldDB" id="A0A7Y4KTD9"/>
<evidence type="ECO:0000256" key="1">
    <source>
        <dbReference type="ARBA" id="ARBA00022737"/>
    </source>
</evidence>
<name>A0A7Y4KTD9_9BACT</name>
<dbReference type="PROSITE" id="PS50825">
    <property type="entry name" value="HYR"/>
    <property type="match status" value="3"/>
</dbReference>
<dbReference type="Pfam" id="PF02494">
    <property type="entry name" value="HYR"/>
    <property type="match status" value="3"/>
</dbReference>
<accession>A0A7Y4KTD9</accession>
<evidence type="ECO:0000313" key="4">
    <source>
        <dbReference type="EMBL" id="NOK38759.1"/>
    </source>
</evidence>
<feature type="domain" description="HYR" evidence="3">
    <location>
        <begin position="641"/>
        <end position="721"/>
    </location>
</feature>
<feature type="domain" description="HYR" evidence="3">
    <location>
        <begin position="722"/>
        <end position="800"/>
    </location>
</feature>
<dbReference type="Proteomes" id="UP000563426">
    <property type="component" value="Unassembled WGS sequence"/>
</dbReference>
<dbReference type="RefSeq" id="WP_171438265.1">
    <property type="nucleotide sequence ID" value="NZ_JABFJV010000361.1"/>
</dbReference>
<dbReference type="InterPro" id="IPR003410">
    <property type="entry name" value="HYR_dom"/>
</dbReference>
<evidence type="ECO:0000313" key="5">
    <source>
        <dbReference type="Proteomes" id="UP000563426"/>
    </source>
</evidence>
<dbReference type="PANTHER" id="PTHR24273:SF32">
    <property type="entry name" value="HYALIN"/>
    <property type="match status" value="1"/>
</dbReference>